<feature type="domain" description="SnoaL-like" evidence="1">
    <location>
        <begin position="10"/>
        <end position="107"/>
    </location>
</feature>
<protein>
    <recommendedName>
        <fullName evidence="1">SnoaL-like domain-containing protein</fullName>
    </recommendedName>
</protein>
<dbReference type="AlphaFoldDB" id="V5FMC0"/>
<dbReference type="OrthoDB" id="6563637at2"/>
<dbReference type="Gene3D" id="3.10.450.50">
    <property type="match status" value="1"/>
</dbReference>
<dbReference type="SUPFAM" id="SSF54427">
    <property type="entry name" value="NTF2-like"/>
    <property type="match status" value="1"/>
</dbReference>
<evidence type="ECO:0000313" key="2">
    <source>
        <dbReference type="EMBL" id="GAD89997.1"/>
    </source>
</evidence>
<sequence length="116" mass="13203">MDAEKLIDSLVTRFSSLDIEQIMSCFSEGVLVRYNDLDPIKGKEALHRFLSERYAGIENYQLSKRLLAVSGNTLTVEVNASFQKEGKQFESRILEVLKISEGKISEWDYVGYSTQS</sequence>
<dbReference type="EMBL" id="BAUJ01000031">
    <property type="protein sequence ID" value="GAD89997.1"/>
    <property type="molecule type" value="Genomic_DNA"/>
</dbReference>
<dbReference type="RefSeq" id="WP_023404351.1">
    <property type="nucleotide sequence ID" value="NZ_BAUJ01000031.1"/>
</dbReference>
<accession>V5FMC0</accession>
<dbReference type="Pfam" id="PF12680">
    <property type="entry name" value="SnoaL_2"/>
    <property type="match status" value="1"/>
</dbReference>
<comment type="caution">
    <text evidence="2">The sequence shown here is derived from an EMBL/GenBank/DDBJ whole genome shotgun (WGS) entry which is preliminary data.</text>
</comment>
<gene>
    <name evidence="2" type="ORF">VHA01S_031_00100</name>
</gene>
<dbReference type="eggNOG" id="ENOG50337TU">
    <property type="taxonomic scope" value="Bacteria"/>
</dbReference>
<dbReference type="InterPro" id="IPR032710">
    <property type="entry name" value="NTF2-like_dom_sf"/>
</dbReference>
<evidence type="ECO:0000313" key="3">
    <source>
        <dbReference type="Proteomes" id="UP000017800"/>
    </source>
</evidence>
<keyword evidence="3" id="KW-1185">Reference proteome</keyword>
<organism evidence="2 3">
    <name type="scientific">Vibrio halioticoli NBRC 102217</name>
    <dbReference type="NCBI Taxonomy" id="1219072"/>
    <lineage>
        <taxon>Bacteria</taxon>
        <taxon>Pseudomonadati</taxon>
        <taxon>Pseudomonadota</taxon>
        <taxon>Gammaproteobacteria</taxon>
        <taxon>Vibrionales</taxon>
        <taxon>Vibrionaceae</taxon>
        <taxon>Vibrio</taxon>
    </lineage>
</organism>
<dbReference type="Proteomes" id="UP000017800">
    <property type="component" value="Unassembled WGS sequence"/>
</dbReference>
<proteinExistence type="predicted"/>
<reference evidence="2 3" key="2">
    <citation type="submission" date="2013-11" db="EMBL/GenBank/DDBJ databases">
        <title>Whole genome shotgun sequence of Vibrio halioticoli NBRC 102217.</title>
        <authorList>
            <person name="Isaki S."/>
            <person name="Kimura A."/>
            <person name="Ohji S."/>
            <person name="Hosoyama A."/>
            <person name="Fujita N."/>
            <person name="Hashimoto M."/>
            <person name="Hosoyama Y."/>
            <person name="Yamazoe A."/>
        </authorList>
    </citation>
    <scope>NUCLEOTIDE SEQUENCE [LARGE SCALE GENOMIC DNA]</scope>
    <source>
        <strain evidence="2 3">NBRC 102217</strain>
    </source>
</reference>
<name>V5FMC0_9VIBR</name>
<reference evidence="2 3" key="1">
    <citation type="submission" date="2013-10" db="EMBL/GenBank/DDBJ databases">
        <authorList>
            <person name="Ichikawa N."/>
            <person name="Kimura A."/>
            <person name="Ohji S."/>
            <person name="Hosoyama A."/>
            <person name="Fujita N."/>
        </authorList>
    </citation>
    <scope>NUCLEOTIDE SEQUENCE [LARGE SCALE GENOMIC DNA]</scope>
    <source>
        <strain evidence="2 3">NBRC 102217</strain>
    </source>
</reference>
<evidence type="ECO:0000259" key="1">
    <source>
        <dbReference type="Pfam" id="PF12680"/>
    </source>
</evidence>
<dbReference type="InterPro" id="IPR037401">
    <property type="entry name" value="SnoaL-like"/>
</dbReference>